<evidence type="ECO:0000313" key="3">
    <source>
        <dbReference type="EMBL" id="PHM60140.1"/>
    </source>
</evidence>
<dbReference type="PROSITE" id="PS50006">
    <property type="entry name" value="FHA_DOMAIN"/>
    <property type="match status" value="1"/>
</dbReference>
<dbReference type="OrthoDB" id="273564at2"/>
<feature type="compositionally biased region" description="Polar residues" evidence="1">
    <location>
        <begin position="137"/>
        <end position="147"/>
    </location>
</feature>
<dbReference type="InterPro" id="IPR000253">
    <property type="entry name" value="FHA_dom"/>
</dbReference>
<reference evidence="3 4" key="1">
    <citation type="journal article" date="2017" name="Nat. Microbiol.">
        <title>Natural product diversity associated with the nematode symbionts Photorhabdus and Xenorhabdus.</title>
        <authorList>
            <person name="Tobias N.J."/>
            <person name="Wolff H."/>
            <person name="Djahanschiri B."/>
            <person name="Grundmann F."/>
            <person name="Kronenwerth M."/>
            <person name="Shi Y.M."/>
            <person name="Simonyi S."/>
            <person name="Grun P."/>
            <person name="Shapiro-Ilan D."/>
            <person name="Pidot S.J."/>
            <person name="Stinear T.P."/>
            <person name="Ebersberger I."/>
            <person name="Bode H.B."/>
        </authorList>
    </citation>
    <scope>NUCLEOTIDE SEQUENCE [LARGE SCALE GENOMIC DNA]</scope>
    <source>
        <strain evidence="3 4">DSM 22670</strain>
    </source>
</reference>
<dbReference type="RefSeq" id="WP_099118858.1">
    <property type="nucleotide sequence ID" value="NZ_NJAK01000002.1"/>
</dbReference>
<evidence type="ECO:0000313" key="4">
    <source>
        <dbReference type="Proteomes" id="UP000222168"/>
    </source>
</evidence>
<dbReference type="CDD" id="cd00060">
    <property type="entry name" value="FHA"/>
    <property type="match status" value="1"/>
</dbReference>
<protein>
    <recommendedName>
        <fullName evidence="2">FHA domain-containing protein</fullName>
    </recommendedName>
</protein>
<dbReference type="Pfam" id="PF20232">
    <property type="entry name" value="T6SS_FHA_C"/>
    <property type="match status" value="1"/>
</dbReference>
<dbReference type="Gene3D" id="2.60.200.20">
    <property type="match status" value="1"/>
</dbReference>
<comment type="caution">
    <text evidence="3">The sequence shown here is derived from an EMBL/GenBank/DDBJ whole genome shotgun (WGS) entry which is preliminary data.</text>
</comment>
<dbReference type="AlphaFoldDB" id="A0A2D0K9W5"/>
<dbReference type="SUPFAM" id="SSF49879">
    <property type="entry name" value="SMAD/FHA domain"/>
    <property type="match status" value="1"/>
</dbReference>
<dbReference type="Proteomes" id="UP000222168">
    <property type="component" value="Unassembled WGS sequence"/>
</dbReference>
<feature type="region of interest" description="Disordered" evidence="1">
    <location>
        <begin position="137"/>
        <end position="166"/>
    </location>
</feature>
<feature type="compositionally biased region" description="Polar residues" evidence="1">
    <location>
        <begin position="155"/>
        <end position="164"/>
    </location>
</feature>
<sequence length="515" mass="58107">MRFTIVNNSGSSQPPQLSYDFSSPGGTIGRSTENDWYLPDDGQAIARLQAVVSISADGECRINNQGSSSEVLLNKIPLAPNRRVEIRDGDMLNIGNYQIQVIDINMHLSQQAPPHGINPEHLLVSSEIWHDLECISTNSATPSSSDPPQAKPEINDNNPLVTSQYDKERNPLDPLAEIEPTTDFDALQLRTTDPIAMFNSDTIFQQEDILDDHTPTTLLPHDEDDKDNDKQEVDPLALFSDKHSKAAQPIKDDDLLNQILGNAVPLKESANREETGKETFHDYCQHQDIHNNQDTRANQNTNDQDAHQYQNNNIIKLEDKLMAALLDGMGLKEISRLQFDEQKMYQLGSFISQLTQGVLTLNTLRNQLKHEKNAAIPQPQSDANNPFNLLPSGQSVLVLMLCHHVQGFMPLELATRDILIELQAHQLGMIAGIRAIATNILHLFHPATLEQKAQKDSYSPRFSLSSARNKASMWEYLLKHYQEIEKELKQDSFLFDEKFQQAYEAEVNRYKNSQL</sequence>
<gene>
    <name evidence="3" type="ORF">Xish_03285</name>
</gene>
<dbReference type="EMBL" id="NJAK01000002">
    <property type="protein sequence ID" value="PHM60140.1"/>
    <property type="molecule type" value="Genomic_DNA"/>
</dbReference>
<organism evidence="3 4">
    <name type="scientific">Xenorhabdus ishibashii</name>
    <dbReference type="NCBI Taxonomy" id="1034471"/>
    <lineage>
        <taxon>Bacteria</taxon>
        <taxon>Pseudomonadati</taxon>
        <taxon>Pseudomonadota</taxon>
        <taxon>Gammaproteobacteria</taxon>
        <taxon>Enterobacterales</taxon>
        <taxon>Morganellaceae</taxon>
        <taxon>Xenorhabdus</taxon>
    </lineage>
</organism>
<evidence type="ECO:0000259" key="2">
    <source>
        <dbReference type="PROSITE" id="PS50006"/>
    </source>
</evidence>
<keyword evidence="4" id="KW-1185">Reference proteome</keyword>
<evidence type="ECO:0000256" key="1">
    <source>
        <dbReference type="SAM" id="MobiDB-lite"/>
    </source>
</evidence>
<proteinExistence type="predicted"/>
<dbReference type="InterPro" id="IPR008984">
    <property type="entry name" value="SMAD_FHA_dom_sf"/>
</dbReference>
<dbReference type="Pfam" id="PF00498">
    <property type="entry name" value="FHA"/>
    <property type="match status" value="1"/>
</dbReference>
<dbReference type="InterPro" id="IPR017735">
    <property type="entry name" value="T6SS_FHA"/>
</dbReference>
<dbReference type="InterPro" id="IPR046883">
    <property type="entry name" value="T6SS_FHA_C"/>
</dbReference>
<name>A0A2D0K9W5_9GAMM</name>
<accession>A0A2D0K9W5</accession>
<dbReference type="NCBIfam" id="TIGR03354">
    <property type="entry name" value="VI_FHA"/>
    <property type="match status" value="1"/>
</dbReference>
<feature type="domain" description="FHA" evidence="2">
    <location>
        <begin position="26"/>
        <end position="78"/>
    </location>
</feature>